<reference evidence="1 2" key="1">
    <citation type="submission" date="2024-05" db="EMBL/GenBank/DDBJ databases">
        <title>Genetic variation in Jamaican populations of the coffee berry borer (Hypothenemus hampei).</title>
        <authorList>
            <person name="Errbii M."/>
            <person name="Myrie A."/>
        </authorList>
    </citation>
    <scope>NUCLEOTIDE SEQUENCE [LARGE SCALE GENOMIC DNA]</scope>
    <source>
        <strain evidence="1">JA-Hopewell-2020-01-JO</strain>
        <tissue evidence="1">Whole body</tissue>
    </source>
</reference>
<evidence type="ECO:0000313" key="2">
    <source>
        <dbReference type="Proteomes" id="UP001566132"/>
    </source>
</evidence>
<protein>
    <recommendedName>
        <fullName evidence="3">D-beta-hydroxybutyrate dehydrogenase, mitochondrial</fullName>
    </recommendedName>
</protein>
<gene>
    <name evidence="1" type="ORF">ABEB36_013868</name>
</gene>
<dbReference type="InterPro" id="IPR002347">
    <property type="entry name" value="SDR_fam"/>
</dbReference>
<dbReference type="InterPro" id="IPR036291">
    <property type="entry name" value="NAD(P)-bd_dom_sf"/>
</dbReference>
<dbReference type="EMBL" id="JBDJPC010000011">
    <property type="protein sequence ID" value="KAL1489944.1"/>
    <property type="molecule type" value="Genomic_DNA"/>
</dbReference>
<dbReference type="PANTHER" id="PTHR43313:SF36">
    <property type="entry name" value="D-BETA-HYDROXYBUTYRATE DEHYDROGENASE, MITOCHONDRIAL"/>
    <property type="match status" value="1"/>
</dbReference>
<dbReference type="PRINTS" id="PR00081">
    <property type="entry name" value="GDHRDH"/>
</dbReference>
<comment type="caution">
    <text evidence="1">The sequence shown here is derived from an EMBL/GenBank/DDBJ whole genome shotgun (WGS) entry which is preliminary data.</text>
</comment>
<dbReference type="PANTHER" id="PTHR43313">
    <property type="entry name" value="SHORT-CHAIN DEHYDROGENASE/REDUCTASE FAMILY 9C"/>
    <property type="match status" value="1"/>
</dbReference>
<proteinExistence type="predicted"/>
<dbReference type="AlphaFoldDB" id="A0ABD1E5R7"/>
<accession>A0ABD1E5R7</accession>
<keyword evidence="2" id="KW-1185">Reference proteome</keyword>
<name>A0ABD1E5R7_HYPHA</name>
<dbReference type="Gene3D" id="3.40.50.720">
    <property type="entry name" value="NAD(P)-binding Rossmann-like Domain"/>
    <property type="match status" value="1"/>
</dbReference>
<evidence type="ECO:0000313" key="1">
    <source>
        <dbReference type="EMBL" id="KAL1489944.1"/>
    </source>
</evidence>
<organism evidence="1 2">
    <name type="scientific">Hypothenemus hampei</name>
    <name type="common">Coffee berry borer</name>
    <dbReference type="NCBI Taxonomy" id="57062"/>
    <lineage>
        <taxon>Eukaryota</taxon>
        <taxon>Metazoa</taxon>
        <taxon>Ecdysozoa</taxon>
        <taxon>Arthropoda</taxon>
        <taxon>Hexapoda</taxon>
        <taxon>Insecta</taxon>
        <taxon>Pterygota</taxon>
        <taxon>Neoptera</taxon>
        <taxon>Endopterygota</taxon>
        <taxon>Coleoptera</taxon>
        <taxon>Polyphaga</taxon>
        <taxon>Cucujiformia</taxon>
        <taxon>Curculionidae</taxon>
        <taxon>Scolytinae</taxon>
        <taxon>Hypothenemus</taxon>
    </lineage>
</organism>
<evidence type="ECO:0008006" key="3">
    <source>
        <dbReference type="Google" id="ProtNLM"/>
    </source>
</evidence>
<dbReference type="Proteomes" id="UP001566132">
    <property type="component" value="Unassembled WGS sequence"/>
</dbReference>
<dbReference type="Pfam" id="PF00106">
    <property type="entry name" value="adh_short"/>
    <property type="match status" value="1"/>
</dbReference>
<sequence>MMDEHTAWMLALQLVALFSIASAILLYLICKISTQHSTSGSPGAGKPVIITSCDNAIGLQLAIHLANRGFRVFAGLKNGCSGLSSDSVSAKVIRSWLKHRESLPNRTSGNIVPLHLEVTREDLLHESVDIIRAHLPAGEDGIWAVICTNGVAFRGPLVQQDITHWDAIFKTNVIGNLRVARTFQNLLKNCGGRILNVATTDNLGAGLVAYAASRFAVVGASKALAQELAQYGIKVITLSPIGILPELLFSQSKLMENTQDRQEIRVEIEQHLDFQPKVLSESALDTLDIALTARCPKQHYNLEFKYKWPRQFNLCKRL</sequence>
<dbReference type="SUPFAM" id="SSF51735">
    <property type="entry name" value="NAD(P)-binding Rossmann-fold domains"/>
    <property type="match status" value="1"/>
</dbReference>